<feature type="region of interest" description="Disordered" evidence="13">
    <location>
        <begin position="452"/>
        <end position="473"/>
    </location>
</feature>
<feature type="compositionally biased region" description="Low complexity" evidence="13">
    <location>
        <begin position="528"/>
        <end position="546"/>
    </location>
</feature>
<evidence type="ECO:0000256" key="6">
    <source>
        <dbReference type="ARBA" id="ARBA00022670"/>
    </source>
</evidence>
<feature type="compositionally biased region" description="Pro residues" evidence="13">
    <location>
        <begin position="36"/>
        <end position="50"/>
    </location>
</feature>
<feature type="region of interest" description="Disordered" evidence="13">
    <location>
        <begin position="293"/>
        <end position="312"/>
    </location>
</feature>
<keyword evidence="6 15" id="KW-0645">Protease</keyword>
<keyword evidence="7" id="KW-0378">Hydrolase</keyword>
<comment type="catalytic activity">
    <reaction evidence="11">
        <text>[protein]-C-terminal L-amino acid-glycyl-phosphatidylethanolamide + H2O = [protein]-C-terminal L-amino acid-glycine + a 1,2-diacyl-sn-glycero-3-phosphoethanolamine</text>
        <dbReference type="Rhea" id="RHEA:67548"/>
        <dbReference type="Rhea" id="RHEA-COMP:17323"/>
        <dbReference type="Rhea" id="RHEA-COMP:17324"/>
        <dbReference type="ChEBI" id="CHEBI:15377"/>
        <dbReference type="ChEBI" id="CHEBI:64612"/>
        <dbReference type="ChEBI" id="CHEBI:172940"/>
        <dbReference type="ChEBI" id="CHEBI:172941"/>
    </reaction>
    <physiologicalReaction direction="left-to-right" evidence="11">
        <dbReference type="Rhea" id="RHEA:67549"/>
    </physiologicalReaction>
</comment>
<evidence type="ECO:0000256" key="10">
    <source>
        <dbReference type="ARBA" id="ARBA00023006"/>
    </source>
</evidence>
<evidence type="ECO:0000256" key="2">
    <source>
        <dbReference type="ARBA" id="ARBA00004496"/>
    </source>
</evidence>
<keyword evidence="9" id="KW-0653">Protein transport</keyword>
<feature type="compositionally biased region" description="Polar residues" evidence="13">
    <location>
        <begin position="254"/>
        <end position="282"/>
    </location>
</feature>
<proteinExistence type="inferred from homology"/>
<dbReference type="Proteomes" id="UP000053800">
    <property type="component" value="Unassembled WGS sequence"/>
</dbReference>
<feature type="compositionally biased region" description="Polar residues" evidence="13">
    <location>
        <begin position="1136"/>
        <end position="1146"/>
    </location>
</feature>
<dbReference type="SUPFAM" id="SSF54001">
    <property type="entry name" value="Cysteine proteinases"/>
    <property type="match status" value="2"/>
</dbReference>
<feature type="region of interest" description="Disordered" evidence="13">
    <location>
        <begin position="1"/>
        <end position="282"/>
    </location>
</feature>
<feature type="compositionally biased region" description="Low complexity" evidence="13">
    <location>
        <begin position="835"/>
        <end position="848"/>
    </location>
</feature>
<evidence type="ECO:0000256" key="9">
    <source>
        <dbReference type="ARBA" id="ARBA00022927"/>
    </source>
</evidence>
<feature type="compositionally biased region" description="Basic residues" evidence="13">
    <location>
        <begin position="51"/>
        <end position="62"/>
    </location>
</feature>
<evidence type="ECO:0000259" key="14">
    <source>
        <dbReference type="Pfam" id="PF03416"/>
    </source>
</evidence>
<dbReference type="GO" id="GO:0006508">
    <property type="term" value="P:proteolysis"/>
    <property type="evidence" value="ECO:0007669"/>
    <property type="project" value="UniProtKB-KW"/>
</dbReference>
<protein>
    <recommendedName>
        <fullName evidence="12">Autophagy-related protein 4</fullName>
    </recommendedName>
</protein>
<feature type="compositionally biased region" description="Polar residues" evidence="13">
    <location>
        <begin position="226"/>
        <end position="239"/>
    </location>
</feature>
<feature type="compositionally biased region" description="Basic and acidic residues" evidence="13">
    <location>
        <begin position="1091"/>
        <end position="1108"/>
    </location>
</feature>
<dbReference type="PANTHER" id="PTHR22624">
    <property type="entry name" value="CYSTEINE PROTEASE ATG4"/>
    <property type="match status" value="1"/>
</dbReference>
<keyword evidence="16" id="KW-1185">Reference proteome</keyword>
<evidence type="ECO:0000256" key="12">
    <source>
        <dbReference type="ARBA" id="ARBA00030240"/>
    </source>
</evidence>
<gene>
    <name evidence="15" type="ORF">I314_03066</name>
</gene>
<reference evidence="15 16" key="1">
    <citation type="submission" date="2015-01" db="EMBL/GenBank/DDBJ databases">
        <title>The Genome Sequence of Cryptococcus gattii CA1873.</title>
        <authorList>
            <consortium name="The Broad Institute Genomics Platform"/>
            <person name="Cuomo C."/>
            <person name="Litvintseva A."/>
            <person name="Chen Y."/>
            <person name="Heitman J."/>
            <person name="Sun S."/>
            <person name="Springer D."/>
            <person name="Dromer F."/>
            <person name="Young S."/>
            <person name="Zeng Q."/>
            <person name="Gargeya S."/>
            <person name="Abouelleil A."/>
            <person name="Alvarado L."/>
            <person name="Chapman S.B."/>
            <person name="Gainer-Dewar J."/>
            <person name="Goldberg J."/>
            <person name="Griggs A."/>
            <person name="Gujja S."/>
            <person name="Hansen M."/>
            <person name="Howarth C."/>
            <person name="Imamovic A."/>
            <person name="Larimer J."/>
            <person name="Murphy C."/>
            <person name="Naylor J."/>
            <person name="Pearson M."/>
            <person name="Priest M."/>
            <person name="Roberts A."/>
            <person name="Saif S."/>
            <person name="Shea T."/>
            <person name="Sykes S."/>
            <person name="Wortman J."/>
            <person name="Nusbaum C."/>
            <person name="Birren B."/>
        </authorList>
    </citation>
    <scope>NUCLEOTIDE SEQUENCE [LARGE SCALE GENOMIC DNA]</scope>
    <source>
        <strain evidence="15 16">CA1873</strain>
    </source>
</reference>
<feature type="compositionally biased region" description="Basic and acidic residues" evidence="13">
    <location>
        <begin position="1147"/>
        <end position="1183"/>
    </location>
</feature>
<sequence length="1189" mass="130388">MSSPTPTSPTSSLAFSPTSFSHASIASTNVRSRTNLPPPPPPPDRIPPPKGRPHQQKFKILRKGKDKDKRQPTNSEDDWTIEDVIVNGDGIEQGPQYLDDLQWEENESKPERQLVEMASREEKKGKASKSRELVRKTSRLFGRDKDKDRDKFEEPAVTGSSSSTLAATRQSSSTSTDSSTSRSFTSAFTRMNSIQSKRSPRRSFAQAHSRRASQDSQMSWPAPRSIHSSITSHDPSSDPQDGAGGNGVPIPQRQGASMSSLSRYSLPQPNCNTSRSPDTFPNKMSTWFSHLLPVSSETPSPSTNETDSPVRKQPSVAASLFNAARQKAVDGVRHLLDSEAQPDKCMDTIWVRGVAHPGWRPITPENGASNLPALEPGDGGVEDRRASSSMNRSSPTSFRPSSWRRNTSLPPSAQLQPSTQIHSQASNQTTSPNKGFTGIWNPSTLSLAMSIGGSPNKEKEIGSGAESPSKKKGKEVVKWPEQFYDDFKSTVWFTYRNQYAPILSLSPDLLIPSPEAYYASFGPPLDATSPSSPQVTTPTATAQQTVTGGGGWSWSKEERGLTSDAGWGCMLRTGQSLLINALIHVHLGRDWRLPNTPATFSEAATFQEIAALKDYAKYAQMLSWFLDDPSPLCPFSVHRMALIGKELGKEVGEWFGPSTAAGTLKTLANSFAPCGIAVATATDSIIYRSDVYAASNLLYDDWNRISPTFNPSTKKKRDNAEAKEGKWGERAVLILVGIRLGLDGVNPIYYDSIKALFTFPQSVGIAGGRPSSSYYFVGSQANHLFYLDPHLTRPAIPLQVPPLPVHSAKEEGSMESSSILSTAEEESEEGVMIHTPETPRSTTPSTFSAAEEVGDEEREEWEQGPKYKLDVMDADGFRVEEEISDDKGRNEGKAIGSDIPKSALESNGVIRERSDKQKTFTSTTSVDSQVDPQMLWYTTAYPDSLLRTYHCEKIKKMPLSGLDPSMLLGFVCKSEDDFENFVERVAQLPKKIFTVQDEMPSWEEDDDAGLESVSEPDFEEDEFEEPGTAKPRFDSSSPVNEDSLKGPSIVSASTTATPIATKEDYLDGEDGDGTDDDDESIDTTTAVRPVDIVRHLHRVDLSVKREQEGGDDDDGEWVGGTPSSQGVLVEPPSMKGTPSKSRSSTVEPHHEQSGEEEQERRVFPVRNRMESWVEPVCEGKEAPNGDNLL</sequence>
<dbReference type="EMBL" id="KN848895">
    <property type="protein sequence ID" value="KIR63661.1"/>
    <property type="molecule type" value="Genomic_DNA"/>
</dbReference>
<feature type="compositionally biased region" description="Polar residues" evidence="13">
    <location>
        <begin position="22"/>
        <end position="35"/>
    </location>
</feature>
<evidence type="ECO:0000256" key="5">
    <source>
        <dbReference type="ARBA" id="ARBA00022490"/>
    </source>
</evidence>
<dbReference type="PANTHER" id="PTHR22624:SF49">
    <property type="entry name" value="CYSTEINE PROTEASE"/>
    <property type="match status" value="1"/>
</dbReference>
<dbReference type="Pfam" id="PF03416">
    <property type="entry name" value="Peptidase_C54"/>
    <property type="match status" value="1"/>
</dbReference>
<feature type="compositionally biased region" description="Low complexity" evidence="13">
    <location>
        <begin position="160"/>
        <end position="190"/>
    </location>
</feature>
<accession>A0ABR5BCI5</accession>
<evidence type="ECO:0000256" key="3">
    <source>
        <dbReference type="ARBA" id="ARBA00010958"/>
    </source>
</evidence>
<evidence type="ECO:0000256" key="8">
    <source>
        <dbReference type="ARBA" id="ARBA00022807"/>
    </source>
</evidence>
<comment type="subcellular location">
    <subcellularLocation>
        <location evidence="2">Cytoplasm</location>
    </subcellularLocation>
    <subcellularLocation>
        <location evidence="1">Preautophagosomal structure</location>
    </subcellularLocation>
</comment>
<evidence type="ECO:0000256" key="4">
    <source>
        <dbReference type="ARBA" id="ARBA00022448"/>
    </source>
</evidence>
<keyword evidence="5" id="KW-0963">Cytoplasm</keyword>
<feature type="compositionally biased region" description="Basic and acidic residues" evidence="13">
    <location>
        <begin position="106"/>
        <end position="154"/>
    </location>
</feature>
<feature type="compositionally biased region" description="Polar residues" evidence="13">
    <location>
        <begin position="387"/>
        <end position="434"/>
    </location>
</feature>
<keyword evidence="8" id="KW-0788">Thiol protease</keyword>
<evidence type="ECO:0000256" key="13">
    <source>
        <dbReference type="SAM" id="MobiDB-lite"/>
    </source>
</evidence>
<evidence type="ECO:0000256" key="7">
    <source>
        <dbReference type="ARBA" id="ARBA00022801"/>
    </source>
</evidence>
<feature type="region of interest" description="Disordered" evidence="13">
    <location>
        <begin position="360"/>
        <end position="434"/>
    </location>
</feature>
<feature type="compositionally biased region" description="Low complexity" evidence="13">
    <location>
        <begin position="295"/>
        <end position="307"/>
    </location>
</feature>
<comment type="similarity">
    <text evidence="3">Belongs to the peptidase C54 family.</text>
</comment>
<name>A0ABR5BCI5_CRYGA</name>
<keyword evidence="4" id="KW-0813">Transport</keyword>
<evidence type="ECO:0000256" key="11">
    <source>
        <dbReference type="ARBA" id="ARBA00029362"/>
    </source>
</evidence>
<feature type="region of interest" description="Disordered" evidence="13">
    <location>
        <begin position="528"/>
        <end position="555"/>
    </location>
</feature>
<feature type="compositionally biased region" description="Acidic residues" evidence="13">
    <location>
        <begin position="1066"/>
        <end position="1081"/>
    </location>
</feature>
<dbReference type="GO" id="GO:0008233">
    <property type="term" value="F:peptidase activity"/>
    <property type="evidence" value="ECO:0007669"/>
    <property type="project" value="UniProtKB-KW"/>
</dbReference>
<organism evidence="15 16">
    <name type="scientific">Cryptococcus bacillisporus CA1873</name>
    <dbReference type="NCBI Taxonomy" id="1296111"/>
    <lineage>
        <taxon>Eukaryota</taxon>
        <taxon>Fungi</taxon>
        <taxon>Dikarya</taxon>
        <taxon>Basidiomycota</taxon>
        <taxon>Agaricomycotina</taxon>
        <taxon>Tremellomycetes</taxon>
        <taxon>Tremellales</taxon>
        <taxon>Cryptococcaceae</taxon>
        <taxon>Cryptococcus</taxon>
        <taxon>Cryptococcus gattii species complex</taxon>
    </lineage>
</organism>
<feature type="region of interest" description="Disordered" evidence="13">
    <location>
        <begin position="997"/>
        <end position="1189"/>
    </location>
</feature>
<keyword evidence="10" id="KW-0072">Autophagy</keyword>
<feature type="compositionally biased region" description="Acidic residues" evidence="13">
    <location>
        <begin position="1000"/>
        <end position="1025"/>
    </location>
</feature>
<dbReference type="InterPro" id="IPR005078">
    <property type="entry name" value="Peptidase_C54"/>
</dbReference>
<feature type="compositionally biased region" description="Low complexity" evidence="13">
    <location>
        <begin position="1"/>
        <end position="21"/>
    </location>
</feature>
<evidence type="ECO:0000313" key="15">
    <source>
        <dbReference type="EMBL" id="KIR63661.1"/>
    </source>
</evidence>
<evidence type="ECO:0000256" key="1">
    <source>
        <dbReference type="ARBA" id="ARBA00004329"/>
    </source>
</evidence>
<feature type="region of interest" description="Disordered" evidence="13">
    <location>
        <begin position="823"/>
        <end position="862"/>
    </location>
</feature>
<dbReference type="InterPro" id="IPR046792">
    <property type="entry name" value="Peptidase_C54_cat"/>
</dbReference>
<feature type="domain" description="Peptidase C54 catalytic" evidence="14">
    <location>
        <begin position="481"/>
        <end position="983"/>
    </location>
</feature>
<dbReference type="InterPro" id="IPR038765">
    <property type="entry name" value="Papain-like_cys_pep_sf"/>
</dbReference>
<evidence type="ECO:0000313" key="16">
    <source>
        <dbReference type="Proteomes" id="UP000053800"/>
    </source>
</evidence>